<evidence type="ECO:0000313" key="1">
    <source>
        <dbReference type="EMBL" id="MDC0674430.1"/>
    </source>
</evidence>
<reference evidence="1 2" key="1">
    <citation type="submission" date="2022-11" db="EMBL/GenBank/DDBJ databases">
        <title>Minimal conservation of predation-associated metabolite biosynthetic gene clusters underscores biosynthetic potential of Myxococcota including descriptions for ten novel species: Archangium lansinium sp. nov., Myxococcus landrumus sp. nov., Nannocystis bai.</title>
        <authorList>
            <person name="Ahearne A."/>
            <person name="Stevens C."/>
            <person name="Dowd S."/>
        </authorList>
    </citation>
    <scope>NUCLEOTIDE SEQUENCE [LARGE SCALE GENOMIC DNA]</scope>
    <source>
        <strain evidence="1 2">NCELM</strain>
    </source>
</reference>
<keyword evidence="2" id="KW-1185">Reference proteome</keyword>
<protein>
    <recommendedName>
        <fullName evidence="3">Ferritin-like metal-binding protein YciE</fullName>
    </recommendedName>
</protein>
<name>A0ABT5BJU9_9BACT</name>
<proteinExistence type="predicted"/>
<dbReference type="EMBL" id="JAQNDN010000024">
    <property type="protein sequence ID" value="MDC0674430.1"/>
    <property type="molecule type" value="Genomic_DNA"/>
</dbReference>
<dbReference type="RefSeq" id="WP_272008661.1">
    <property type="nucleotide sequence ID" value="NZ_JAQNDN010000024.1"/>
</dbReference>
<evidence type="ECO:0008006" key="3">
    <source>
        <dbReference type="Google" id="ProtNLM"/>
    </source>
</evidence>
<accession>A0ABT5BJU9</accession>
<gene>
    <name evidence="1" type="ORF">POL58_42165</name>
</gene>
<comment type="caution">
    <text evidence="1">The sequence shown here is derived from an EMBL/GenBank/DDBJ whole genome shotgun (WGS) entry which is preliminary data.</text>
</comment>
<organism evidence="1 2">
    <name type="scientific">Nannocystis radixulma</name>
    <dbReference type="NCBI Taxonomy" id="2995305"/>
    <lineage>
        <taxon>Bacteria</taxon>
        <taxon>Pseudomonadati</taxon>
        <taxon>Myxococcota</taxon>
        <taxon>Polyangia</taxon>
        <taxon>Nannocystales</taxon>
        <taxon>Nannocystaceae</taxon>
        <taxon>Nannocystis</taxon>
    </lineage>
</organism>
<sequence>MPLPEMQALGDLAGLKGVVVADLISAQAMHARVSARFACSAAEKSKVGELRKVHQALIHIYTSHVAALESLFDELELPRGYVSPGGRVAAFLAQSLGQAPLLAGSVTPEWTELTLLEVALALAERSLADVQALAAIAASAQTSSTRSALDKAVMALAAGKTTLEGLRELRAQCLAAVAKSRGT</sequence>
<dbReference type="Proteomes" id="UP001217838">
    <property type="component" value="Unassembled WGS sequence"/>
</dbReference>
<evidence type="ECO:0000313" key="2">
    <source>
        <dbReference type="Proteomes" id="UP001217838"/>
    </source>
</evidence>